<feature type="non-terminal residue" evidence="2">
    <location>
        <position position="1"/>
    </location>
</feature>
<sequence length="100" mass="12027">PRRSWHSNWTHLAFGSLLLVGQRTRWGGSRTRKHRRRKKSRIHDTLGEEDAYLRTCDLSTQCFVRRGLKHYFHRWNSGFYLRRQISILPLHGGVRTTLVW</sequence>
<reference evidence="2" key="1">
    <citation type="submission" date="2016-01" db="EMBL/GenBank/DDBJ databases">
        <title>Reference transcriptome for the parasite Schistocephalus solidus: insights into the molecular evolution of parasitism.</title>
        <authorList>
            <person name="Hebert F.O."/>
            <person name="Grambauer S."/>
            <person name="Barber I."/>
            <person name="Landry C.R."/>
            <person name="Aubin-Horth N."/>
        </authorList>
    </citation>
    <scope>NUCLEOTIDE SEQUENCE</scope>
</reference>
<evidence type="ECO:0000256" key="1">
    <source>
        <dbReference type="SAM" id="SignalP"/>
    </source>
</evidence>
<evidence type="ECO:0000313" key="2">
    <source>
        <dbReference type="EMBL" id="JAP60909.1"/>
    </source>
</evidence>
<dbReference type="EMBL" id="GEEE01002316">
    <property type="protein sequence ID" value="JAP60909.1"/>
    <property type="molecule type" value="Transcribed_RNA"/>
</dbReference>
<name>A0A0V0J6H9_SCHSO</name>
<gene>
    <name evidence="2" type="ORF">TR116264</name>
</gene>
<feature type="signal peptide" evidence="1">
    <location>
        <begin position="1"/>
        <end position="21"/>
    </location>
</feature>
<feature type="chain" id="PRO_5006866733" evidence="1">
    <location>
        <begin position="22"/>
        <end position="100"/>
    </location>
</feature>
<accession>A0A0V0J6H9</accession>
<dbReference type="AlphaFoldDB" id="A0A0V0J6H9"/>
<proteinExistence type="predicted"/>
<keyword evidence="1" id="KW-0732">Signal</keyword>
<organism evidence="2">
    <name type="scientific">Schistocephalus solidus</name>
    <name type="common">Tapeworm</name>
    <dbReference type="NCBI Taxonomy" id="70667"/>
    <lineage>
        <taxon>Eukaryota</taxon>
        <taxon>Metazoa</taxon>
        <taxon>Spiralia</taxon>
        <taxon>Lophotrochozoa</taxon>
        <taxon>Platyhelminthes</taxon>
        <taxon>Cestoda</taxon>
        <taxon>Eucestoda</taxon>
        <taxon>Diphyllobothriidea</taxon>
        <taxon>Diphyllobothriidae</taxon>
        <taxon>Schistocephalus</taxon>
    </lineage>
</organism>
<protein>
    <submittedName>
        <fullName evidence="2">Uncharacterized protein</fullName>
    </submittedName>
</protein>